<evidence type="ECO:0000256" key="1">
    <source>
        <dbReference type="SAM" id="MobiDB-lite"/>
    </source>
</evidence>
<protein>
    <submittedName>
        <fullName evidence="2">Uncharacterized protein</fullName>
    </submittedName>
</protein>
<evidence type="ECO:0000313" key="3">
    <source>
        <dbReference type="Proteomes" id="UP000266841"/>
    </source>
</evidence>
<comment type="caution">
    <text evidence="2">The sequence shown here is derived from an EMBL/GenBank/DDBJ whole genome shotgun (WGS) entry which is preliminary data.</text>
</comment>
<feature type="region of interest" description="Disordered" evidence="1">
    <location>
        <begin position="88"/>
        <end position="141"/>
    </location>
</feature>
<dbReference type="Proteomes" id="UP000266841">
    <property type="component" value="Unassembled WGS sequence"/>
</dbReference>
<evidence type="ECO:0000313" key="2">
    <source>
        <dbReference type="EMBL" id="EJK48232.1"/>
    </source>
</evidence>
<sequence length="269" mass="30280">GPEETSQQASKRRETLRRSINAAKKKGQRVAEKGGEREQVRLQKQALRQDLHRQTETEDARTLRLQGQAMRQDLHRHAETEYAREARLQADRANKESKREAETEDARTLRLQDQAHRQDLLRQTETEDAREPGIKQTDKASELWKAVSKTEQAIATGKDNSIANELNDATTGHKLQLQNSPNGSRTGLTLCLAKCAPSRDCITFDTLDEDDDTLGEVPRALALRLHVQRLKTLERTVLAERAEALSRLDSTHEQAGPIDNDNGKIVISA</sequence>
<dbReference type="AlphaFoldDB" id="K0RNA6"/>
<gene>
    <name evidence="2" type="ORF">THAOC_32989</name>
</gene>
<feature type="compositionally biased region" description="Basic and acidic residues" evidence="1">
    <location>
        <begin position="29"/>
        <end position="62"/>
    </location>
</feature>
<reference evidence="2 3" key="1">
    <citation type="journal article" date="2012" name="Genome Biol.">
        <title>Genome and low-iron response of an oceanic diatom adapted to chronic iron limitation.</title>
        <authorList>
            <person name="Lommer M."/>
            <person name="Specht M."/>
            <person name="Roy A.S."/>
            <person name="Kraemer L."/>
            <person name="Andreson R."/>
            <person name="Gutowska M.A."/>
            <person name="Wolf J."/>
            <person name="Bergner S.V."/>
            <person name="Schilhabel M.B."/>
            <person name="Klostermeier U.C."/>
            <person name="Beiko R.G."/>
            <person name="Rosenstiel P."/>
            <person name="Hippler M."/>
            <person name="Laroche J."/>
        </authorList>
    </citation>
    <scope>NUCLEOTIDE SEQUENCE [LARGE SCALE GENOMIC DNA]</scope>
    <source>
        <strain evidence="2 3">CCMP1005</strain>
    </source>
</reference>
<dbReference type="EMBL" id="AGNL01046108">
    <property type="protein sequence ID" value="EJK48232.1"/>
    <property type="molecule type" value="Genomic_DNA"/>
</dbReference>
<keyword evidence="3" id="KW-1185">Reference proteome</keyword>
<name>K0RNA6_THAOC</name>
<proteinExistence type="predicted"/>
<dbReference type="OrthoDB" id="10639465at2759"/>
<feature type="region of interest" description="Disordered" evidence="1">
    <location>
        <begin position="250"/>
        <end position="269"/>
    </location>
</feature>
<feature type="region of interest" description="Disordered" evidence="1">
    <location>
        <begin position="1"/>
        <end position="74"/>
    </location>
</feature>
<accession>K0RNA6</accession>
<feature type="non-terminal residue" evidence="2">
    <location>
        <position position="1"/>
    </location>
</feature>
<organism evidence="2 3">
    <name type="scientific">Thalassiosira oceanica</name>
    <name type="common">Marine diatom</name>
    <dbReference type="NCBI Taxonomy" id="159749"/>
    <lineage>
        <taxon>Eukaryota</taxon>
        <taxon>Sar</taxon>
        <taxon>Stramenopiles</taxon>
        <taxon>Ochrophyta</taxon>
        <taxon>Bacillariophyta</taxon>
        <taxon>Coscinodiscophyceae</taxon>
        <taxon>Thalassiosirophycidae</taxon>
        <taxon>Thalassiosirales</taxon>
        <taxon>Thalassiosiraceae</taxon>
        <taxon>Thalassiosira</taxon>
    </lineage>
</organism>